<dbReference type="Proteomes" id="UP001280121">
    <property type="component" value="Unassembled WGS sequence"/>
</dbReference>
<reference evidence="1" key="1">
    <citation type="journal article" date="2023" name="Plant J.">
        <title>Genome sequences and population genomics provide insights into the demographic history, inbreeding, and mutation load of two 'living fossil' tree species of Dipteronia.</title>
        <authorList>
            <person name="Feng Y."/>
            <person name="Comes H.P."/>
            <person name="Chen J."/>
            <person name="Zhu S."/>
            <person name="Lu R."/>
            <person name="Zhang X."/>
            <person name="Li P."/>
            <person name="Qiu J."/>
            <person name="Olsen K.M."/>
            <person name="Qiu Y."/>
        </authorList>
    </citation>
    <scope>NUCLEOTIDE SEQUENCE</scope>
    <source>
        <strain evidence="1">KIB01</strain>
    </source>
</reference>
<comment type="caution">
    <text evidence="1">The sequence shown here is derived from an EMBL/GenBank/DDBJ whole genome shotgun (WGS) entry which is preliminary data.</text>
</comment>
<organism evidence="1 2">
    <name type="scientific">Dipteronia dyeriana</name>
    <dbReference type="NCBI Taxonomy" id="168575"/>
    <lineage>
        <taxon>Eukaryota</taxon>
        <taxon>Viridiplantae</taxon>
        <taxon>Streptophyta</taxon>
        <taxon>Embryophyta</taxon>
        <taxon>Tracheophyta</taxon>
        <taxon>Spermatophyta</taxon>
        <taxon>Magnoliopsida</taxon>
        <taxon>eudicotyledons</taxon>
        <taxon>Gunneridae</taxon>
        <taxon>Pentapetalae</taxon>
        <taxon>rosids</taxon>
        <taxon>malvids</taxon>
        <taxon>Sapindales</taxon>
        <taxon>Sapindaceae</taxon>
        <taxon>Hippocastanoideae</taxon>
        <taxon>Acereae</taxon>
        <taxon>Dipteronia</taxon>
    </lineage>
</organism>
<protein>
    <submittedName>
        <fullName evidence="1">Uncharacterized protein</fullName>
    </submittedName>
</protein>
<dbReference type="EMBL" id="JANJYI010000007">
    <property type="protein sequence ID" value="KAK2641977.1"/>
    <property type="molecule type" value="Genomic_DNA"/>
</dbReference>
<name>A0AAD9TTI4_9ROSI</name>
<dbReference type="AlphaFoldDB" id="A0AAD9TTI4"/>
<accession>A0AAD9TTI4</accession>
<gene>
    <name evidence="1" type="ORF">Ddye_023740</name>
</gene>
<sequence length="106" mass="11794">MSTLGRNTDRGKVIHKFGRQSLDHSLLDSVLELTGLSLHGFFKIGNYTLLDSVDMPNILEYAKKKVERAKDKKEENTMNQWIESNNSLAAVPTCSFVVGSSLHTGI</sequence>
<evidence type="ECO:0000313" key="2">
    <source>
        <dbReference type="Proteomes" id="UP001280121"/>
    </source>
</evidence>
<evidence type="ECO:0000313" key="1">
    <source>
        <dbReference type="EMBL" id="KAK2641977.1"/>
    </source>
</evidence>
<proteinExistence type="predicted"/>
<keyword evidence="2" id="KW-1185">Reference proteome</keyword>